<evidence type="ECO:0000313" key="3">
    <source>
        <dbReference type="Proteomes" id="UP001148838"/>
    </source>
</evidence>
<keyword evidence="3" id="KW-1185">Reference proteome</keyword>
<dbReference type="EMBL" id="JAJSOF020000017">
    <property type="protein sequence ID" value="KAJ4439278.1"/>
    <property type="molecule type" value="Genomic_DNA"/>
</dbReference>
<protein>
    <submittedName>
        <fullName evidence="2">Uncharacterized protein</fullName>
    </submittedName>
</protein>
<dbReference type="InterPro" id="IPR033616">
    <property type="entry name" value="BLTP1"/>
</dbReference>
<sequence>MKPDELLVPPVGSPHIASRVDHTPMVTPGIVVGGVDSLFNSPSPPSVQQQGHGGLTVGGHRKRKKSLPPSHPPSSSRASIVFPILSGNPFTTAASQKKFDAEQGIGEIADIMAKEFSYCQTSMNYYFASTLTCYGPLKEERSSMPHSHGQHHHLGSNPSIYSGGGPGSQHSMTSLENNFSPTGNSSVPASKYWDASRKETGEDLYSWMAKQQDFMKDADVSKTQLKGNWESKINTLTTEDTLEDPEYLQMTAGGYSLYPMHDSLRLLDAHLIFEPLLSCLGVMPQQMISNLSGSAGICLGMYDKIFYSFSPTAPGSGNVSSFDTWGSNLSLVGAIETMRIDIVVSEFGKTSDKKKTKSSSSSTATGGNKGSKNIDGFVVVGGKFYLDIPPETPAFLCEKMGVELDLKKMADMTVDDMIQKQNVLYISRGQLKKHTSTILNISLNVRYISQQVNMPLLRLLHQISNMYQNVKETQMELKEQQPEVKRETSTKNNKNGSSSTSDLHENASVIEDKMKLPAGNGSVAVPGFPHSLSQQKILSPSASLRSRPQSFAQKLRSTSKSVKGIENK</sequence>
<name>A0ABQ8SZV1_PERAM</name>
<feature type="region of interest" description="Disordered" evidence="1">
    <location>
        <begin position="141"/>
        <end position="191"/>
    </location>
</feature>
<accession>A0ABQ8SZV1</accession>
<feature type="compositionally biased region" description="Basic and acidic residues" evidence="1">
    <location>
        <begin position="474"/>
        <end position="489"/>
    </location>
</feature>
<evidence type="ECO:0000313" key="2">
    <source>
        <dbReference type="EMBL" id="KAJ4439278.1"/>
    </source>
</evidence>
<feature type="compositionally biased region" description="Low complexity" evidence="1">
    <location>
        <begin position="490"/>
        <end position="501"/>
    </location>
</feature>
<gene>
    <name evidence="2" type="ORF">ANN_07398</name>
</gene>
<dbReference type="PANTHER" id="PTHR31640">
    <property type="entry name" value="TRANSMEMBRANE PROTEIN KIAA1109"/>
    <property type="match status" value="1"/>
</dbReference>
<feature type="compositionally biased region" description="Polar residues" evidence="1">
    <location>
        <begin position="38"/>
        <end position="50"/>
    </location>
</feature>
<feature type="region of interest" description="Disordered" evidence="1">
    <location>
        <begin position="534"/>
        <end position="568"/>
    </location>
</feature>
<feature type="compositionally biased region" description="Polar residues" evidence="1">
    <location>
        <begin position="534"/>
        <end position="561"/>
    </location>
</feature>
<proteinExistence type="predicted"/>
<reference evidence="2 3" key="1">
    <citation type="journal article" date="2022" name="Allergy">
        <title>Genome assembly and annotation of Periplaneta americana reveal a comprehensive cockroach allergen profile.</title>
        <authorList>
            <person name="Wang L."/>
            <person name="Xiong Q."/>
            <person name="Saelim N."/>
            <person name="Wang L."/>
            <person name="Nong W."/>
            <person name="Wan A.T."/>
            <person name="Shi M."/>
            <person name="Liu X."/>
            <person name="Cao Q."/>
            <person name="Hui J.H.L."/>
            <person name="Sookrung N."/>
            <person name="Leung T.F."/>
            <person name="Tungtrongchitr A."/>
            <person name="Tsui S.K.W."/>
        </authorList>
    </citation>
    <scope>NUCLEOTIDE SEQUENCE [LARGE SCALE GENOMIC DNA]</scope>
    <source>
        <strain evidence="2">PWHHKU_190912</strain>
    </source>
</reference>
<feature type="region of interest" description="Disordered" evidence="1">
    <location>
        <begin position="37"/>
        <end position="79"/>
    </location>
</feature>
<evidence type="ECO:0000256" key="1">
    <source>
        <dbReference type="SAM" id="MobiDB-lite"/>
    </source>
</evidence>
<feature type="region of interest" description="Disordered" evidence="1">
    <location>
        <begin position="474"/>
        <end position="504"/>
    </location>
</feature>
<dbReference type="PANTHER" id="PTHR31640:SF1">
    <property type="entry name" value="BRIDGE-LIKE LIPID TRANSFER PROTEIN FAMILY MEMBER 1"/>
    <property type="match status" value="1"/>
</dbReference>
<comment type="caution">
    <text evidence="2">The sequence shown here is derived from an EMBL/GenBank/DDBJ whole genome shotgun (WGS) entry which is preliminary data.</text>
</comment>
<organism evidence="2 3">
    <name type="scientific">Periplaneta americana</name>
    <name type="common">American cockroach</name>
    <name type="synonym">Blatta americana</name>
    <dbReference type="NCBI Taxonomy" id="6978"/>
    <lineage>
        <taxon>Eukaryota</taxon>
        <taxon>Metazoa</taxon>
        <taxon>Ecdysozoa</taxon>
        <taxon>Arthropoda</taxon>
        <taxon>Hexapoda</taxon>
        <taxon>Insecta</taxon>
        <taxon>Pterygota</taxon>
        <taxon>Neoptera</taxon>
        <taxon>Polyneoptera</taxon>
        <taxon>Dictyoptera</taxon>
        <taxon>Blattodea</taxon>
        <taxon>Blattoidea</taxon>
        <taxon>Blattidae</taxon>
        <taxon>Blattinae</taxon>
        <taxon>Periplaneta</taxon>
    </lineage>
</organism>
<dbReference type="Proteomes" id="UP001148838">
    <property type="component" value="Unassembled WGS sequence"/>
</dbReference>
<feature type="compositionally biased region" description="Polar residues" evidence="1">
    <location>
        <begin position="168"/>
        <end position="188"/>
    </location>
</feature>